<evidence type="ECO:0000256" key="1">
    <source>
        <dbReference type="SAM" id="MobiDB-lite"/>
    </source>
</evidence>
<protein>
    <submittedName>
        <fullName evidence="2">Uncharacterized protein</fullName>
    </submittedName>
</protein>
<dbReference type="GeneID" id="36408648"/>
<feature type="region of interest" description="Disordered" evidence="1">
    <location>
        <begin position="28"/>
        <end position="65"/>
    </location>
</feature>
<organism evidence="2 3">
    <name type="scientific">Plasmopara halstedii</name>
    <name type="common">Downy mildew of sunflower</name>
    <dbReference type="NCBI Taxonomy" id="4781"/>
    <lineage>
        <taxon>Eukaryota</taxon>
        <taxon>Sar</taxon>
        <taxon>Stramenopiles</taxon>
        <taxon>Oomycota</taxon>
        <taxon>Peronosporomycetes</taxon>
        <taxon>Peronosporales</taxon>
        <taxon>Peronosporaceae</taxon>
        <taxon>Plasmopara</taxon>
    </lineage>
</organism>
<dbReference type="RefSeq" id="XP_024579765.1">
    <property type="nucleotide sequence ID" value="XM_024729383.1"/>
</dbReference>
<name>A0A0P1APC4_PLAHL</name>
<dbReference type="AlphaFoldDB" id="A0A0P1APC4"/>
<evidence type="ECO:0000313" key="2">
    <source>
        <dbReference type="EMBL" id="CEG43396.1"/>
    </source>
</evidence>
<proteinExistence type="predicted"/>
<dbReference type="Proteomes" id="UP000054928">
    <property type="component" value="Unassembled WGS sequence"/>
</dbReference>
<sequence>MPCCRAPRKSEETRQPGANRFLTALLQHQQNEDERNRGTKDLNQRAPTPKQLRQETSADPSSPRCWSKLSMFCKKGA</sequence>
<accession>A0A0P1APC4</accession>
<dbReference type="EMBL" id="CCYD01000666">
    <property type="protein sequence ID" value="CEG43396.1"/>
    <property type="molecule type" value="Genomic_DNA"/>
</dbReference>
<feature type="compositionally biased region" description="Basic and acidic residues" evidence="1">
    <location>
        <begin position="30"/>
        <end position="43"/>
    </location>
</feature>
<evidence type="ECO:0000313" key="3">
    <source>
        <dbReference type="Proteomes" id="UP000054928"/>
    </source>
</evidence>
<keyword evidence="3" id="KW-1185">Reference proteome</keyword>
<reference evidence="3" key="1">
    <citation type="submission" date="2014-09" db="EMBL/GenBank/DDBJ databases">
        <authorList>
            <person name="Sharma Rahul"/>
            <person name="Thines Marco"/>
        </authorList>
    </citation>
    <scope>NUCLEOTIDE SEQUENCE [LARGE SCALE GENOMIC DNA]</scope>
</reference>